<dbReference type="PANTHER" id="PTHR48100:SF1">
    <property type="entry name" value="HISTIDINE PHOSPHATASE FAMILY PROTEIN-RELATED"/>
    <property type="match status" value="1"/>
</dbReference>
<dbReference type="Proteomes" id="UP001642484">
    <property type="component" value="Unassembled WGS sequence"/>
</dbReference>
<dbReference type="SMART" id="SM00855">
    <property type="entry name" value="PGAM"/>
    <property type="match status" value="1"/>
</dbReference>
<dbReference type="PROSITE" id="PS00175">
    <property type="entry name" value="PG_MUTASE"/>
    <property type="match status" value="1"/>
</dbReference>
<dbReference type="CDD" id="cd07067">
    <property type="entry name" value="HP_PGM_like"/>
    <property type="match status" value="1"/>
</dbReference>
<evidence type="ECO:0000313" key="1">
    <source>
        <dbReference type="EMBL" id="CAK9014611.1"/>
    </source>
</evidence>
<evidence type="ECO:0000313" key="2">
    <source>
        <dbReference type="Proteomes" id="UP001642484"/>
    </source>
</evidence>
<gene>
    <name evidence="1" type="ORF">CCMP2556_LOCUS11769</name>
</gene>
<dbReference type="InterPro" id="IPR029033">
    <property type="entry name" value="His_PPase_superfam"/>
</dbReference>
<dbReference type="EMBL" id="CAXAMN010005570">
    <property type="protein sequence ID" value="CAK9014611.1"/>
    <property type="molecule type" value="Genomic_DNA"/>
</dbReference>
<reference evidence="1 2" key="1">
    <citation type="submission" date="2024-02" db="EMBL/GenBank/DDBJ databases">
        <authorList>
            <person name="Chen Y."/>
            <person name="Shah S."/>
            <person name="Dougan E. K."/>
            <person name="Thang M."/>
            <person name="Chan C."/>
        </authorList>
    </citation>
    <scope>NUCLEOTIDE SEQUENCE [LARGE SCALE GENOMIC DNA]</scope>
</reference>
<dbReference type="SUPFAM" id="SSF53254">
    <property type="entry name" value="Phosphoglycerate mutase-like"/>
    <property type="match status" value="1"/>
</dbReference>
<accession>A0ABP0JJN5</accession>
<organism evidence="1 2">
    <name type="scientific">Durusdinium trenchii</name>
    <dbReference type="NCBI Taxonomy" id="1381693"/>
    <lineage>
        <taxon>Eukaryota</taxon>
        <taxon>Sar</taxon>
        <taxon>Alveolata</taxon>
        <taxon>Dinophyceae</taxon>
        <taxon>Suessiales</taxon>
        <taxon>Symbiodiniaceae</taxon>
        <taxon>Durusdinium</taxon>
    </lineage>
</organism>
<dbReference type="PANTHER" id="PTHR48100">
    <property type="entry name" value="BROAD-SPECIFICITY PHOSPHATASE YOR283W-RELATED"/>
    <property type="match status" value="1"/>
</dbReference>
<name>A0ABP0JJN5_9DINO</name>
<dbReference type="InterPro" id="IPR050275">
    <property type="entry name" value="PGM_Phosphatase"/>
</dbReference>
<protein>
    <submittedName>
        <fullName evidence="1">Uncharacterized protein</fullName>
    </submittedName>
</protein>
<dbReference type="InterPro" id="IPR001345">
    <property type="entry name" value="PG/BPGM_mutase_AS"/>
</dbReference>
<comment type="caution">
    <text evidence="1">The sequence shown here is derived from an EMBL/GenBank/DDBJ whole genome shotgun (WGS) entry which is preliminary data.</text>
</comment>
<dbReference type="Gene3D" id="3.40.50.1240">
    <property type="entry name" value="Phosphoglycerate mutase-like"/>
    <property type="match status" value="1"/>
</dbReference>
<proteinExistence type="predicted"/>
<dbReference type="InterPro" id="IPR013078">
    <property type="entry name" value="His_Pase_superF_clade-1"/>
</dbReference>
<dbReference type="Pfam" id="PF00300">
    <property type="entry name" value="His_Phos_1"/>
    <property type="match status" value="1"/>
</dbReference>
<sequence>MHLLLVRHGQSENNLLEATHGAGAAFYCKRSVDPPLSKLGRRQAWLLGKRFGAQLKGSKQRVRLLCSSMARAMQTAQPLAQTLGLSVLVHPDIHEVKGFFGNEQALGLGRAQIQEQYPGFVANLVPEKGQGSETCAEACIRANRVIQLLREWARGSEEDVIVIVSHNDFLGLLGRLLLVPCGGAGDNVAMEAEQMFHDSYWPMNNTGISHFILGVRPPAGAYQVDTYLLYWNRSDHLGEHQRSGVQLKNVGFTQCAEWARVGQGGSHFDQKFEEVKVVHIPWQALAIAAVAGVALCTLVSLIRNQR</sequence>
<keyword evidence="2" id="KW-1185">Reference proteome</keyword>